<dbReference type="SUPFAM" id="SSF51556">
    <property type="entry name" value="Metallo-dependent hydrolases"/>
    <property type="match status" value="1"/>
</dbReference>
<feature type="domain" description="Amidohydrolase-related" evidence="2">
    <location>
        <begin position="81"/>
        <end position="375"/>
    </location>
</feature>
<evidence type="ECO:0000256" key="1">
    <source>
        <dbReference type="ARBA" id="ARBA00023239"/>
    </source>
</evidence>
<protein>
    <submittedName>
        <fullName evidence="3">Amidohydrolase family protein</fullName>
    </submittedName>
</protein>
<organism evidence="3 4">
    <name type="scientific">Novosphingobium bradum</name>
    <dbReference type="NCBI Taxonomy" id="1737444"/>
    <lineage>
        <taxon>Bacteria</taxon>
        <taxon>Pseudomonadati</taxon>
        <taxon>Pseudomonadota</taxon>
        <taxon>Alphaproteobacteria</taxon>
        <taxon>Sphingomonadales</taxon>
        <taxon>Sphingomonadaceae</taxon>
        <taxon>Novosphingobium</taxon>
    </lineage>
</organism>
<dbReference type="PANTHER" id="PTHR21240">
    <property type="entry name" value="2-AMINO-3-CARBOXYLMUCONATE-6-SEMIALDEHYDE DECARBOXYLASE"/>
    <property type="match status" value="1"/>
</dbReference>
<proteinExistence type="predicted"/>
<comment type="caution">
    <text evidence="3">The sequence shown here is derived from an EMBL/GenBank/DDBJ whole genome shotgun (WGS) entry which is preliminary data.</text>
</comment>
<evidence type="ECO:0000313" key="3">
    <source>
        <dbReference type="EMBL" id="MFC3172680.1"/>
    </source>
</evidence>
<dbReference type="InterPro" id="IPR006680">
    <property type="entry name" value="Amidohydro-rel"/>
</dbReference>
<dbReference type="Gene3D" id="3.20.20.140">
    <property type="entry name" value="Metal-dependent hydrolases"/>
    <property type="match status" value="1"/>
</dbReference>
<accession>A0ABV7IJ16</accession>
<sequence length="441" mass="49173">MKMDDMVLISVDDHITEPATVFDNQLSGEALASAPKMMTDAKGKNYWTYQGMNMGSVALNAVTGRVREEYGMEPTSMDQLRKGCWDVHARIGDMDVNGVAASLNFPSFAGIDGGTFFNAPDKTLSLKHLQAYNDWHIDEWCGAYPDRFIPLGILPLWDPELMAAEVRRLADKGCHSVSFNDNPTKRGLPSIHSDFWEPFWKALSENDSALCLHIAAGNTAPHTSMESPIEAWITCMPMAVAFGVSDWMNLSALHRYPNLNICMSESGIGWIPYLLERADYTQYQHKAWTHSDAYRNNMKPSEVFHRNFSSCFIDDAYGLKNLDLVGEDKVCYEVDYPHSDAPWPDAPELLWKSAQHLTDEQIDKVTHLNAMRLYRYDLFSYGPRENYTVGALRAKAKAAGVDTTPISSGGAAPLAPGEKARPITSGDIVSMFAKHEETEPA</sequence>
<dbReference type="PANTHER" id="PTHR21240:SF28">
    <property type="entry name" value="ISO-OROTATE DECARBOXYLASE (EUROFUNG)"/>
    <property type="match status" value="1"/>
</dbReference>
<keyword evidence="4" id="KW-1185">Reference proteome</keyword>
<gene>
    <name evidence="3" type="ORF">ACFOD9_00295</name>
</gene>
<keyword evidence="1" id="KW-0456">Lyase</keyword>
<dbReference type="InterPro" id="IPR032466">
    <property type="entry name" value="Metal_Hydrolase"/>
</dbReference>
<dbReference type="EMBL" id="JBHRTQ010000001">
    <property type="protein sequence ID" value="MFC3172680.1"/>
    <property type="molecule type" value="Genomic_DNA"/>
</dbReference>
<evidence type="ECO:0000313" key="4">
    <source>
        <dbReference type="Proteomes" id="UP001595604"/>
    </source>
</evidence>
<dbReference type="InterPro" id="IPR032465">
    <property type="entry name" value="ACMSD"/>
</dbReference>
<dbReference type="Pfam" id="PF04909">
    <property type="entry name" value="Amidohydro_2"/>
    <property type="match status" value="1"/>
</dbReference>
<dbReference type="Proteomes" id="UP001595604">
    <property type="component" value="Unassembled WGS sequence"/>
</dbReference>
<reference evidence="4" key="1">
    <citation type="journal article" date="2019" name="Int. J. Syst. Evol. Microbiol.">
        <title>The Global Catalogue of Microorganisms (GCM) 10K type strain sequencing project: providing services to taxonomists for standard genome sequencing and annotation.</title>
        <authorList>
            <consortium name="The Broad Institute Genomics Platform"/>
            <consortium name="The Broad Institute Genome Sequencing Center for Infectious Disease"/>
            <person name="Wu L."/>
            <person name="Ma J."/>
        </authorList>
    </citation>
    <scope>NUCLEOTIDE SEQUENCE [LARGE SCALE GENOMIC DNA]</scope>
    <source>
        <strain evidence="4">KCTC 42984</strain>
    </source>
</reference>
<dbReference type="RefSeq" id="WP_379508077.1">
    <property type="nucleotide sequence ID" value="NZ_JBHRTQ010000001.1"/>
</dbReference>
<evidence type="ECO:0000259" key="2">
    <source>
        <dbReference type="Pfam" id="PF04909"/>
    </source>
</evidence>
<name>A0ABV7IJ16_9SPHN</name>